<feature type="non-terminal residue" evidence="8">
    <location>
        <position position="882"/>
    </location>
</feature>
<feature type="compositionally biased region" description="Gly residues" evidence="5">
    <location>
        <begin position="62"/>
        <end position="74"/>
    </location>
</feature>
<dbReference type="EMBL" id="LSRQ01003176">
    <property type="protein sequence ID" value="OAY72271.1"/>
    <property type="molecule type" value="Genomic_DNA"/>
</dbReference>
<keyword evidence="3" id="KW-0862">Zinc</keyword>
<evidence type="ECO:0000313" key="9">
    <source>
        <dbReference type="Proteomes" id="UP000092600"/>
    </source>
</evidence>
<dbReference type="InterPro" id="IPR001876">
    <property type="entry name" value="Znf_RanBP2"/>
</dbReference>
<dbReference type="Gene3D" id="4.10.1060.10">
    <property type="entry name" value="Zinc finger, RanBP2-type"/>
    <property type="match status" value="3"/>
</dbReference>
<evidence type="ECO:0000256" key="5">
    <source>
        <dbReference type="SAM" id="MobiDB-lite"/>
    </source>
</evidence>
<feature type="compositionally biased region" description="Low complexity" evidence="5">
    <location>
        <begin position="603"/>
        <end position="615"/>
    </location>
</feature>
<dbReference type="GO" id="GO:0046983">
    <property type="term" value="F:protein dimerization activity"/>
    <property type="evidence" value="ECO:0007669"/>
    <property type="project" value="InterPro"/>
</dbReference>
<evidence type="ECO:0000259" key="7">
    <source>
        <dbReference type="PROSITE" id="PS50199"/>
    </source>
</evidence>
<evidence type="ECO:0000256" key="3">
    <source>
        <dbReference type="ARBA" id="ARBA00022833"/>
    </source>
</evidence>
<dbReference type="Pfam" id="PF04937">
    <property type="entry name" value="DUF659"/>
    <property type="match status" value="1"/>
</dbReference>
<sequence>MYRRVTAVTLIPPHALLRRRRLLSHSPLPSPRLRFVRRELEHLRSPPFEPDQTLEGRRERVVGGGCGGGGGGGGGRRRVEGGREVEVSHPWPEWVELMELLLKKGHLDPAALSPVSPDGAKDSNHIRTACLSFARDRADLISRMVFHKSVDATSQFDNADYIYALLEQVLGEVGEKCMVQVVSNNSTNFQKPDKLLMQRHSHLFWTPCRAYCINLMMSDFGEINRVKKTIDTAQHISKYLYIHLWVHALMVIFTGRELVSRSIKRFATNFIALNTEWWLQHGGSAKHLKKIVVRVLCQTIMSGECKHNWSTFALILTKVRNRLAYLSRKDIHIVVRCGCPSIDRKVVNSGKRLRAHVGIDEGDVCSRCSLRGNCERAYVKAQKKEVGRTIDVMRILLTYGLDSITGSVINQSCVNKTVKDSIKKLLKEMVELGFKEFGSGTEKTMVSGQSAIPMKQGDWICPKCNFMNFAKNIKCLHCNGEFQERYKMLHEDQEHLPLKKGDWICKKCNFFNFAKNTKCLQCHEKPTNRLLNLGEWECPSCNYVNFRRNALCLRCNWKRPKALNNQEISGTHRDGQARSKHSPFSFVRESTGSDRQHISPKKSQSLESDSDSWSSMDDDDEDDGNDIDSWKRAMDIDNFPIIGGNSAVSQDPKARLKWKEDVYKRSKGLSERESKVINGVLSCGSRPSSLDLDQTSDDDDDDIASWFASGQENKKLLEELERGEKGIGDGTVSYGMDDADDLKLFCDTDYPDKPPIVRFQTRINMTCVNQENGMVEPSLFPMLANWLREYTMEDILIGLKKEMSALQNRGLSQPIEGNEEQRMEAKGVCIVPQTSIVSQGGSSGGGFVDDVVPRSRSSVRSPPLCRKEAGRGSVFAVIDHRP</sequence>
<organism evidence="8 9">
    <name type="scientific">Ananas comosus</name>
    <name type="common">Pineapple</name>
    <name type="synonym">Ananas ananas</name>
    <dbReference type="NCBI Taxonomy" id="4615"/>
    <lineage>
        <taxon>Eukaryota</taxon>
        <taxon>Viridiplantae</taxon>
        <taxon>Streptophyta</taxon>
        <taxon>Embryophyta</taxon>
        <taxon>Tracheophyta</taxon>
        <taxon>Spermatophyta</taxon>
        <taxon>Magnoliopsida</taxon>
        <taxon>Liliopsida</taxon>
        <taxon>Poales</taxon>
        <taxon>Bromeliaceae</taxon>
        <taxon>Bromelioideae</taxon>
        <taxon>Ananas</taxon>
    </lineage>
</organism>
<dbReference type="PANTHER" id="PTHR23111:SF23">
    <property type="entry name" value="RAN BP2_NZF ZINC FINGER-LIKE SUPERFAMILY PROTEIN"/>
    <property type="match status" value="1"/>
</dbReference>
<proteinExistence type="predicted"/>
<feature type="region of interest" description="Disordered" evidence="5">
    <location>
        <begin position="839"/>
        <end position="866"/>
    </location>
</feature>
<evidence type="ECO:0000256" key="2">
    <source>
        <dbReference type="ARBA" id="ARBA00022771"/>
    </source>
</evidence>
<evidence type="ECO:0000256" key="4">
    <source>
        <dbReference type="PROSITE-ProRule" id="PRU00322"/>
    </source>
</evidence>
<dbReference type="Pfam" id="PF05699">
    <property type="entry name" value="Dimer_Tnp_hAT"/>
    <property type="match status" value="1"/>
</dbReference>
<dbReference type="InterPro" id="IPR008906">
    <property type="entry name" value="HATC_C_dom"/>
</dbReference>
<dbReference type="SUPFAM" id="SSF90209">
    <property type="entry name" value="Ran binding protein zinc finger-like"/>
    <property type="match status" value="2"/>
</dbReference>
<evidence type="ECO:0000256" key="1">
    <source>
        <dbReference type="ARBA" id="ARBA00022723"/>
    </source>
</evidence>
<feature type="domain" description="UBC core" evidence="6">
    <location>
        <begin position="682"/>
        <end position="840"/>
    </location>
</feature>
<dbReference type="AlphaFoldDB" id="A0A199V5V8"/>
<keyword evidence="2 4" id="KW-0863">Zinc-finger</keyword>
<feature type="region of interest" description="Disordered" evidence="5">
    <location>
        <begin position="566"/>
        <end position="629"/>
    </location>
</feature>
<dbReference type="PROSITE" id="PS50127">
    <property type="entry name" value="UBC_2"/>
    <property type="match status" value="1"/>
</dbReference>
<dbReference type="SMART" id="SM00547">
    <property type="entry name" value="ZnF_RBZ"/>
    <property type="match status" value="3"/>
</dbReference>
<feature type="region of interest" description="Disordered" evidence="5">
    <location>
        <begin position="60"/>
        <end position="79"/>
    </location>
</feature>
<dbReference type="InterPro" id="IPR007021">
    <property type="entry name" value="DUF659"/>
</dbReference>
<dbReference type="GO" id="GO:0003729">
    <property type="term" value="F:mRNA binding"/>
    <property type="evidence" value="ECO:0007669"/>
    <property type="project" value="TreeGrafter"/>
</dbReference>
<reference evidence="8 9" key="1">
    <citation type="journal article" date="2016" name="DNA Res.">
        <title>The draft genome of MD-2 pineapple using hybrid error correction of long reads.</title>
        <authorList>
            <person name="Redwan R.M."/>
            <person name="Saidin A."/>
            <person name="Kumar S.V."/>
        </authorList>
    </citation>
    <scope>NUCLEOTIDE SEQUENCE [LARGE SCALE GENOMIC DNA]</scope>
    <source>
        <strain evidence="9">cv. MD2</strain>
        <tissue evidence="8">Leaf</tissue>
    </source>
</reference>
<dbReference type="Gene3D" id="3.10.110.10">
    <property type="entry name" value="Ubiquitin Conjugating Enzyme"/>
    <property type="match status" value="1"/>
</dbReference>
<feature type="compositionally biased region" description="Low complexity" evidence="5">
    <location>
        <begin position="848"/>
        <end position="863"/>
    </location>
</feature>
<dbReference type="InterPro" id="IPR016135">
    <property type="entry name" value="UBQ-conjugating_enzyme/RWD"/>
</dbReference>
<dbReference type="InterPro" id="IPR036443">
    <property type="entry name" value="Znf_RanBP2_sf"/>
</dbReference>
<evidence type="ECO:0000259" key="6">
    <source>
        <dbReference type="PROSITE" id="PS50127"/>
    </source>
</evidence>
<feature type="compositionally biased region" description="Acidic residues" evidence="5">
    <location>
        <begin position="616"/>
        <end position="626"/>
    </location>
</feature>
<comment type="caution">
    <text evidence="8">The sequence shown here is derived from an EMBL/GenBank/DDBJ whole genome shotgun (WGS) entry which is preliminary data.</text>
</comment>
<dbReference type="STRING" id="4615.A0A199V5V8"/>
<dbReference type="SUPFAM" id="SSF53098">
    <property type="entry name" value="Ribonuclease H-like"/>
    <property type="match status" value="2"/>
</dbReference>
<evidence type="ECO:0000313" key="8">
    <source>
        <dbReference type="EMBL" id="OAY72271.1"/>
    </source>
</evidence>
<keyword evidence="1" id="KW-0479">Metal-binding</keyword>
<protein>
    <submittedName>
        <fullName evidence="8">Ubiquitin-conjugating enzyme E2 variant 1B</fullName>
    </submittedName>
</protein>
<gene>
    <name evidence="8" type="ORF">ACMD2_15165</name>
</gene>
<name>A0A199V5V8_ANACO</name>
<dbReference type="Pfam" id="PF00641">
    <property type="entry name" value="Zn_ribbon_RanBP"/>
    <property type="match status" value="3"/>
</dbReference>
<dbReference type="PROSITE" id="PS50199">
    <property type="entry name" value="ZF_RANBP2_2"/>
    <property type="match status" value="3"/>
</dbReference>
<feature type="domain" description="RanBP2-type" evidence="7">
    <location>
        <begin position="455"/>
        <end position="484"/>
    </location>
</feature>
<accession>A0A199V5V8</accession>
<feature type="domain" description="RanBP2-type" evidence="7">
    <location>
        <begin position="499"/>
        <end position="528"/>
    </location>
</feature>
<dbReference type="PROSITE" id="PS01358">
    <property type="entry name" value="ZF_RANBP2_1"/>
    <property type="match status" value="2"/>
</dbReference>
<dbReference type="GO" id="GO:0005737">
    <property type="term" value="C:cytoplasm"/>
    <property type="evidence" value="ECO:0007669"/>
    <property type="project" value="TreeGrafter"/>
</dbReference>
<dbReference type="GO" id="GO:0008270">
    <property type="term" value="F:zinc ion binding"/>
    <property type="evidence" value="ECO:0007669"/>
    <property type="project" value="UniProtKB-KW"/>
</dbReference>
<feature type="domain" description="RanBP2-type" evidence="7">
    <location>
        <begin position="532"/>
        <end position="561"/>
    </location>
</feature>
<dbReference type="InterPro" id="IPR012337">
    <property type="entry name" value="RNaseH-like_sf"/>
</dbReference>
<dbReference type="InterPro" id="IPR000608">
    <property type="entry name" value="UBC"/>
</dbReference>
<dbReference type="SUPFAM" id="SSF54495">
    <property type="entry name" value="UBC-like"/>
    <property type="match status" value="1"/>
</dbReference>
<dbReference type="Proteomes" id="UP000092600">
    <property type="component" value="Unassembled WGS sequence"/>
</dbReference>
<dbReference type="PANTHER" id="PTHR23111">
    <property type="entry name" value="ZINC FINGER PROTEIN"/>
    <property type="match status" value="1"/>
</dbReference>